<dbReference type="Gene3D" id="2.40.160.130">
    <property type="entry name" value="Capsule assembly protein Wzi"/>
    <property type="match status" value="1"/>
</dbReference>
<comment type="caution">
    <text evidence="2">The sequence shown here is derived from an EMBL/GenBank/DDBJ whole genome shotgun (WGS) entry which is preliminary data.</text>
</comment>
<dbReference type="STRING" id="554343.AS194_06820"/>
<name>A0A0T6DSM7_9GAMM</name>
<evidence type="ECO:0008006" key="4">
    <source>
        <dbReference type="Google" id="ProtNLM"/>
    </source>
</evidence>
<dbReference type="RefSeq" id="WP_058024359.1">
    <property type="nucleotide sequence ID" value="NZ_LNDJ01000056.1"/>
</dbReference>
<dbReference type="AlphaFoldDB" id="A0A0T6DSM7"/>
<evidence type="ECO:0000313" key="3">
    <source>
        <dbReference type="Proteomes" id="UP000051202"/>
    </source>
</evidence>
<accession>A0A0T6DSM7</accession>
<gene>
    <name evidence="2" type="ORF">AS194_06820</name>
</gene>
<keyword evidence="1" id="KW-0732">Signal</keyword>
<proteinExistence type="predicted"/>
<feature type="chain" id="PRO_5006669052" description="Capsule assembly Wzi family protein" evidence="1">
    <location>
        <begin position="26"/>
        <end position="492"/>
    </location>
</feature>
<dbReference type="EMBL" id="LNDJ01000056">
    <property type="protein sequence ID" value="KRU22859.1"/>
    <property type="molecule type" value="Genomic_DNA"/>
</dbReference>
<reference evidence="2 3" key="1">
    <citation type="submission" date="2015-11" db="EMBL/GenBank/DDBJ databases">
        <title>Permanent draft genome of Psychrobacter piscatorii LQ58.</title>
        <authorList>
            <person name="Zhou M."/>
            <person name="Dong B."/>
            <person name="Liu Q."/>
        </authorList>
    </citation>
    <scope>NUCLEOTIDE SEQUENCE [LARGE SCALE GENOMIC DNA]</scope>
    <source>
        <strain evidence="2 3">LQ58</strain>
    </source>
</reference>
<dbReference type="Pfam" id="PF14052">
    <property type="entry name" value="Caps_assemb_Wzi"/>
    <property type="match status" value="1"/>
</dbReference>
<protein>
    <recommendedName>
        <fullName evidence="4">Capsule assembly Wzi family protein</fullName>
    </recommendedName>
</protein>
<dbReference type="Proteomes" id="UP000051202">
    <property type="component" value="Unassembled WGS sequence"/>
</dbReference>
<dbReference type="InterPro" id="IPR026950">
    <property type="entry name" value="Caps_assemb_Wzi"/>
</dbReference>
<feature type="signal peptide" evidence="1">
    <location>
        <begin position="1"/>
        <end position="25"/>
    </location>
</feature>
<keyword evidence="3" id="KW-1185">Reference proteome</keyword>
<evidence type="ECO:0000313" key="2">
    <source>
        <dbReference type="EMBL" id="KRU22859.1"/>
    </source>
</evidence>
<evidence type="ECO:0000256" key="1">
    <source>
        <dbReference type="SAM" id="SignalP"/>
    </source>
</evidence>
<sequence length="492" mass="53652">MSKQRKYKQLSVLVGLGMISMLASAQNLYMNDMKLKSELEWLNAQGVTHISTSTWPLTANEITKAITTAQVSTDAQQKVLQSVRATLAKNPNSLVKAEVDAYVQTDRQQLPQTFADDHLAGQEVSAALSLSEENWEMKLQANLKNDSLLEDSNDLSFEGSYIAGSAANQWLIAGQIPTWWGPGTDGSLIRGDASRPVAGITMQRDEQNAPTSPYLSWVGPWQYQLFAGQLEDYDAVPDAKLFGARLTASPLPWLEVGASRTFMWGGEGRPESFSSFGDAILGTKDNGDNGATIGEDPANQLGGFDARMNLAPLVNIPATVYAQYVGEDEAGGLPAKNMYLAGADYASEVYGMPYQLYTEYADTRTSGKVRGVSYDHGTYTDGYYQQGYPLGHSLGGDAESISVGGKLWLDSRNFVNTKLQYAKVNQSGELDRRTGKFDNQAFPMKDKLTAIDISWAHQLNPKTLVTSRLWGVDSDTQSSDIGAGVGLEFQTY</sequence>
<organism evidence="2 3">
    <name type="scientific">Psychrobacter piscatorii</name>
    <dbReference type="NCBI Taxonomy" id="554343"/>
    <lineage>
        <taxon>Bacteria</taxon>
        <taxon>Pseudomonadati</taxon>
        <taxon>Pseudomonadota</taxon>
        <taxon>Gammaproteobacteria</taxon>
        <taxon>Moraxellales</taxon>
        <taxon>Moraxellaceae</taxon>
        <taxon>Psychrobacter</taxon>
    </lineage>
</organism>
<dbReference type="InterPro" id="IPR038636">
    <property type="entry name" value="Wzi_sf"/>
</dbReference>